<keyword evidence="1" id="KW-1133">Transmembrane helix</keyword>
<comment type="caution">
    <text evidence="2">The sequence shown here is derived from an EMBL/GenBank/DDBJ whole genome shotgun (WGS) entry which is preliminary data.</text>
</comment>
<accession>A0A0G0TCE3</accession>
<keyword evidence="1" id="KW-0472">Membrane</keyword>
<evidence type="ECO:0000313" key="3">
    <source>
        <dbReference type="Proteomes" id="UP000034664"/>
    </source>
</evidence>
<organism evidence="2 3">
    <name type="scientific">Candidatus Roizmanbacteria bacterium GW2011_GWB1_40_7</name>
    <dbReference type="NCBI Taxonomy" id="1618482"/>
    <lineage>
        <taxon>Bacteria</taxon>
        <taxon>Candidatus Roizmaniibacteriota</taxon>
    </lineage>
</organism>
<dbReference type="Proteomes" id="UP000034664">
    <property type="component" value="Unassembled WGS sequence"/>
</dbReference>
<sequence length="89" mass="9569">MTQTTQIIIVSVITVLTVVLSLVGFQAFLLLKELRESIKRTNKILDDVDNVTTKLSNSTDSLTGMFEGLRAVVGLVGAFKKGIGKNGSD</sequence>
<dbReference type="EMBL" id="LBZM01000005">
    <property type="protein sequence ID" value="KKR72501.1"/>
    <property type="molecule type" value="Genomic_DNA"/>
</dbReference>
<dbReference type="AlphaFoldDB" id="A0A0G0TCE3"/>
<evidence type="ECO:0008006" key="4">
    <source>
        <dbReference type="Google" id="ProtNLM"/>
    </source>
</evidence>
<evidence type="ECO:0000256" key="1">
    <source>
        <dbReference type="SAM" id="Phobius"/>
    </source>
</evidence>
<reference evidence="2 3" key="1">
    <citation type="journal article" date="2015" name="Nature">
        <title>rRNA introns, odd ribosomes, and small enigmatic genomes across a large radiation of phyla.</title>
        <authorList>
            <person name="Brown C.T."/>
            <person name="Hug L.A."/>
            <person name="Thomas B.C."/>
            <person name="Sharon I."/>
            <person name="Castelle C.J."/>
            <person name="Singh A."/>
            <person name="Wilkins M.J."/>
            <person name="Williams K.H."/>
            <person name="Banfield J.F."/>
        </authorList>
    </citation>
    <scope>NUCLEOTIDE SEQUENCE [LARGE SCALE GENOMIC DNA]</scope>
</reference>
<protein>
    <recommendedName>
        <fullName evidence="4">DUF948 domain-containing protein</fullName>
    </recommendedName>
</protein>
<evidence type="ECO:0000313" key="2">
    <source>
        <dbReference type="EMBL" id="KKR72501.1"/>
    </source>
</evidence>
<gene>
    <name evidence="2" type="ORF">UU14_C0005G0069</name>
</gene>
<feature type="transmembrane region" description="Helical" evidence="1">
    <location>
        <begin position="6"/>
        <end position="31"/>
    </location>
</feature>
<keyword evidence="1" id="KW-0812">Transmembrane</keyword>
<name>A0A0G0TCE3_9BACT</name>
<proteinExistence type="predicted"/>